<dbReference type="InterPro" id="IPR010071">
    <property type="entry name" value="AA_adenyl_dom"/>
</dbReference>
<dbReference type="InterPro" id="IPR020845">
    <property type="entry name" value="AMP-binding_CS"/>
</dbReference>
<dbReference type="NCBIfam" id="TIGR01720">
    <property type="entry name" value="NRPS-para261"/>
    <property type="match status" value="1"/>
</dbReference>
<keyword evidence="7" id="KW-1185">Reference proteome</keyword>
<dbReference type="SUPFAM" id="SSF52777">
    <property type="entry name" value="CoA-dependent acyltransferases"/>
    <property type="match status" value="4"/>
</dbReference>
<dbReference type="FunFam" id="1.10.1200.10:FF:000005">
    <property type="entry name" value="Nonribosomal peptide synthetase 1"/>
    <property type="match status" value="1"/>
</dbReference>
<comment type="caution">
    <text evidence="6">The sequence shown here is derived from an EMBL/GenBank/DDBJ whole genome shotgun (WGS) entry which is preliminary data.</text>
</comment>
<dbReference type="PANTHER" id="PTHR45398:SF1">
    <property type="entry name" value="ENZYME, PUTATIVE (JCVI)-RELATED"/>
    <property type="match status" value="1"/>
</dbReference>
<dbReference type="RefSeq" id="WP_022605748.1">
    <property type="nucleotide sequence ID" value="NZ_ASSJ01000034.1"/>
</dbReference>
<dbReference type="GO" id="GO:0008610">
    <property type="term" value="P:lipid biosynthetic process"/>
    <property type="evidence" value="ECO:0007669"/>
    <property type="project" value="UniProtKB-ARBA"/>
</dbReference>
<dbReference type="eggNOG" id="COG1020">
    <property type="taxonomic scope" value="Bacteria"/>
</dbReference>
<dbReference type="SMART" id="SM00823">
    <property type="entry name" value="PKS_PP"/>
    <property type="match status" value="1"/>
</dbReference>
<dbReference type="Gene3D" id="3.30.559.10">
    <property type="entry name" value="Chloramphenicol acetyltransferase-like domain"/>
    <property type="match status" value="2"/>
</dbReference>
<dbReference type="Gene3D" id="3.40.50.980">
    <property type="match status" value="2"/>
</dbReference>
<keyword evidence="2" id="KW-0596">Phosphopantetheine</keyword>
<dbReference type="Pfam" id="PF00550">
    <property type="entry name" value="PP-binding"/>
    <property type="match status" value="1"/>
</dbReference>
<evidence type="ECO:0000256" key="1">
    <source>
        <dbReference type="ARBA" id="ARBA00001957"/>
    </source>
</evidence>
<dbReference type="Pfam" id="PF13193">
    <property type="entry name" value="AMP-binding_C"/>
    <property type="match status" value="1"/>
</dbReference>
<dbReference type="Gene3D" id="2.30.38.10">
    <property type="entry name" value="Luciferase, Domain 3"/>
    <property type="match status" value="1"/>
</dbReference>
<dbReference type="NCBIfam" id="TIGR01733">
    <property type="entry name" value="AA-adenyl-dom"/>
    <property type="match status" value="1"/>
</dbReference>
<dbReference type="InterPro" id="IPR010060">
    <property type="entry name" value="NRPS_synth"/>
</dbReference>
<dbReference type="InterPro" id="IPR001242">
    <property type="entry name" value="Condensation_dom"/>
</dbReference>
<keyword evidence="3" id="KW-0597">Phosphoprotein</keyword>
<evidence type="ECO:0000259" key="5">
    <source>
        <dbReference type="PROSITE" id="PS50075"/>
    </source>
</evidence>
<dbReference type="CDD" id="cd19534">
    <property type="entry name" value="E_NRPS"/>
    <property type="match status" value="1"/>
</dbReference>
<sequence length="1502" mass="164526">MSVQLDGFGLSPQQHHLFARQQDRPHWPCWSHCALVCPRDLDAGRLGIALNALLERHEILHTSFQALESMAMPLQVIEEIAPIAEIPQLPAFPAGQACDRASLRQFFRTWPATPPNLLASSGLQVRLLPWEESQLLVLALPAPCTDAATWQLLGRELGLLYAAAADELPEEPMQYADFAEWQHELLEEEETESGRAYWETQPQKFVPLQLPFTLQDSLGLGNKPECLTKTLQLDTIPELNRLTQDPAISLRGICLAAWELLLAGLSGAETFHLALTLDGRKYAELAEVAGPIAKLAPYPVEIKDGVSFRDRLQAVEQKLQELEGYQEYLAPGTELPQIGFGYAEWLAGESPTWRPLLQTTDPEPLALQLHCDRHEDGLHLEWLYDERKFTAAGIAQIAELYVAFLNAAVADPERALAQLSIPGKLPTQPELTSPVPFETVTAWLAAQATRTPDRPAVVDLTQTLTYAELDRRANQIANHLQSLGIGFEDRVVLYGDRSVDLIVAIVGILKAGAAYVPIDAGTPAPALQQRLDLVTPKLAITTTAYLDRLPTEMPTLCCDRDGALLDEQPTTAPAVAPTSENLAYIIFTSGSTGKPKGVAIEHRQLAHYIHSISQHIECPEAGRWALASTLAADLGHTIVFPCLCSGHSLHLLAPERCLDEVAFAEDMAKWQIDVLKIVPAHLRGLLAGDRAVLPRWQLISGGEALDWPLVDRIRELGNCKILNHYGPTETTVGALVWGDADIDGPRDTATVPVGRPLAHARAYILDNDLQPLPPGVPGLLYIGGAGVARGYWQRADLTDAVFIDDPFSDTPSARLYATGDRARYRYDGAIEFLGRQDNQVKVRGFRVELGAIEAALLAETNVREAAVVLATPEGNGHGQLIAYIVPEADTECSTDDLQAALKARLPEQMVPTAIASLDVLPRLANGKCDRRNLAARPLPVAAAAYEPPRNESERILAQLWQEVLGRDAIGIHDNFFALGGDSILCIQMVGRATPLGLRFTPKQLFDCPTIAELATVVETATAITAEQGLVSGPVLLTPIQEWFFAQDNPDRHHWNQAVFLQSAEPLNISTLTAALQAILAHHDSLRSQYRQTPNGWQQEVAAEVPEPAVSVFDLSALSPDAQQQALKSGTAELQTGLNLTDGPLLRAGIFVLGPQQPEYLFLVCHHLAIDGVSWPILLTDLLAAYQQCQAGRAPALPPKTTSFQAWSTQLQDYAQSETLRRELDYWQAQLQAPCPPLPQDFPKCERDLSHQCSLECALSADLTQELLQEVPVVYQTQIDDLLLLALVLAVGQWTGQYQLRLDLEGYGRPDLFSDIDISRTVGWFTTLYPVALGLDAPQDLGSSIKTIKETLRQVPQQGIGYGLLRYLNPDTRPKLQALQDVAPAPIRFNYLGQGDRSLAATTTAVSAAPLETGVGRAPSSQRLYAVDIVGIVRDGQLVLQWRYSSEMFRRNTIEALAQGYLDSLERAIAHCQDPDAGGFTPSDFPDADLDGDDLDQLMAQLL</sequence>
<dbReference type="PROSITE" id="PS50075">
    <property type="entry name" value="CARRIER"/>
    <property type="match status" value="1"/>
</dbReference>
<dbReference type="InterPro" id="IPR006162">
    <property type="entry name" value="Ppantetheine_attach_site"/>
</dbReference>
<dbReference type="Gene3D" id="3.30.559.30">
    <property type="entry name" value="Nonribosomal peptide synthetase, condensation domain"/>
    <property type="match status" value="2"/>
</dbReference>
<dbReference type="InterPro" id="IPR025110">
    <property type="entry name" value="AMP-bd_C"/>
</dbReference>
<evidence type="ECO:0000256" key="2">
    <source>
        <dbReference type="ARBA" id="ARBA00022450"/>
    </source>
</evidence>
<dbReference type="SUPFAM" id="SSF56801">
    <property type="entry name" value="Acetyl-CoA synthetase-like"/>
    <property type="match status" value="1"/>
</dbReference>
<dbReference type="EMBL" id="ASSJ01000034">
    <property type="protein sequence ID" value="ERN42082.1"/>
    <property type="molecule type" value="Genomic_DNA"/>
</dbReference>
<feature type="domain" description="Carrier" evidence="5">
    <location>
        <begin position="947"/>
        <end position="1021"/>
    </location>
</feature>
<dbReference type="PROSITE" id="PS00012">
    <property type="entry name" value="PHOSPHOPANTETHEINE"/>
    <property type="match status" value="1"/>
</dbReference>
<dbReference type="Pfam" id="PF00668">
    <property type="entry name" value="Condensation"/>
    <property type="match status" value="2"/>
</dbReference>
<evidence type="ECO:0000313" key="6">
    <source>
        <dbReference type="EMBL" id="ERN42082.1"/>
    </source>
</evidence>
<protein>
    <submittedName>
        <fullName evidence="6">Non-ribosomal peptide synthase domain protein/amino acid adenylation domain protein</fullName>
    </submittedName>
</protein>
<dbReference type="CDD" id="cd05930">
    <property type="entry name" value="A_NRPS"/>
    <property type="match status" value="1"/>
</dbReference>
<dbReference type="InterPro" id="IPR036736">
    <property type="entry name" value="ACP-like_sf"/>
</dbReference>
<evidence type="ECO:0000256" key="4">
    <source>
        <dbReference type="ARBA" id="ARBA00023194"/>
    </source>
</evidence>
<dbReference type="Gene3D" id="3.30.300.30">
    <property type="match status" value="1"/>
</dbReference>
<dbReference type="InterPro" id="IPR020806">
    <property type="entry name" value="PKS_PP-bd"/>
</dbReference>
<dbReference type="SUPFAM" id="SSF47336">
    <property type="entry name" value="ACP-like"/>
    <property type="match status" value="1"/>
</dbReference>
<dbReference type="InterPro" id="IPR000873">
    <property type="entry name" value="AMP-dep_synth/lig_dom"/>
</dbReference>
<dbReference type="InterPro" id="IPR023213">
    <property type="entry name" value="CAT-like_dom_sf"/>
</dbReference>
<evidence type="ECO:0000313" key="7">
    <source>
        <dbReference type="Proteomes" id="UP000016960"/>
    </source>
</evidence>
<organism evidence="6 7">
    <name type="scientific">Rubidibacter lacunae KORDI 51-2</name>
    <dbReference type="NCBI Taxonomy" id="582515"/>
    <lineage>
        <taxon>Bacteria</taxon>
        <taxon>Bacillati</taxon>
        <taxon>Cyanobacteriota</taxon>
        <taxon>Cyanophyceae</taxon>
        <taxon>Oscillatoriophycideae</taxon>
        <taxon>Chroococcales</taxon>
        <taxon>Aphanothecaceae</taxon>
        <taxon>Rubidibacter</taxon>
    </lineage>
</organism>
<dbReference type="OrthoDB" id="9757538at2"/>
<dbReference type="GO" id="GO:0003824">
    <property type="term" value="F:catalytic activity"/>
    <property type="evidence" value="ECO:0007669"/>
    <property type="project" value="InterPro"/>
</dbReference>
<dbReference type="PANTHER" id="PTHR45398">
    <property type="match status" value="1"/>
</dbReference>
<dbReference type="Pfam" id="PF00501">
    <property type="entry name" value="AMP-binding"/>
    <property type="match status" value="1"/>
</dbReference>
<accession>U5DML5</accession>
<dbReference type="GO" id="GO:0031177">
    <property type="term" value="F:phosphopantetheine binding"/>
    <property type="evidence" value="ECO:0007669"/>
    <property type="project" value="InterPro"/>
</dbReference>
<comment type="cofactor">
    <cofactor evidence="1">
        <name>pantetheine 4'-phosphate</name>
        <dbReference type="ChEBI" id="CHEBI:47942"/>
    </cofactor>
</comment>
<gene>
    <name evidence="6" type="ORF">KR51_00012540</name>
</gene>
<dbReference type="InterPro" id="IPR009081">
    <property type="entry name" value="PP-bd_ACP"/>
</dbReference>
<dbReference type="InterPro" id="IPR045851">
    <property type="entry name" value="AMP-bd_C_sf"/>
</dbReference>
<dbReference type="FunFam" id="3.40.50.980:FF:000001">
    <property type="entry name" value="Non-ribosomal peptide synthetase"/>
    <property type="match status" value="1"/>
</dbReference>
<dbReference type="PROSITE" id="PS00455">
    <property type="entry name" value="AMP_BINDING"/>
    <property type="match status" value="1"/>
</dbReference>
<name>U5DML5_9CHRO</name>
<dbReference type="STRING" id="582515.KR51_00012540"/>
<proteinExistence type="predicted"/>
<evidence type="ECO:0000256" key="3">
    <source>
        <dbReference type="ARBA" id="ARBA00022553"/>
    </source>
</evidence>
<reference evidence="6 7" key="1">
    <citation type="submission" date="2013-05" db="EMBL/GenBank/DDBJ databases">
        <title>Draft genome sequence of Rubidibacter lacunae KORDI 51-2.</title>
        <authorList>
            <person name="Choi D.H."/>
            <person name="Noh J.H."/>
            <person name="Kwon K.-K."/>
            <person name="Lee J.-H."/>
            <person name="Ryu J.-Y."/>
        </authorList>
    </citation>
    <scope>NUCLEOTIDE SEQUENCE [LARGE SCALE GENOMIC DNA]</scope>
    <source>
        <strain evidence="6 7">KORDI 51-2</strain>
    </source>
</reference>
<dbReference type="GO" id="GO:0017000">
    <property type="term" value="P:antibiotic biosynthetic process"/>
    <property type="evidence" value="ECO:0007669"/>
    <property type="project" value="UniProtKB-KW"/>
</dbReference>
<dbReference type="Gene3D" id="1.10.1200.10">
    <property type="entry name" value="ACP-like"/>
    <property type="match status" value="1"/>
</dbReference>
<dbReference type="Proteomes" id="UP000016960">
    <property type="component" value="Unassembled WGS sequence"/>
</dbReference>
<keyword evidence="4" id="KW-0045">Antibiotic biosynthesis</keyword>
<dbReference type="InParanoid" id="U5DML5"/>